<reference evidence="2" key="1">
    <citation type="journal article" date="2020" name="Nature">
        <title>Giant virus diversity and host interactions through global metagenomics.</title>
        <authorList>
            <person name="Schulz F."/>
            <person name="Roux S."/>
            <person name="Paez-Espino D."/>
            <person name="Jungbluth S."/>
            <person name="Walsh D.A."/>
            <person name="Denef V.J."/>
            <person name="McMahon K.D."/>
            <person name="Konstantinidis K.T."/>
            <person name="Eloe-Fadrosh E.A."/>
            <person name="Kyrpides N.C."/>
            <person name="Woyke T."/>
        </authorList>
    </citation>
    <scope>NUCLEOTIDE SEQUENCE</scope>
    <source>
        <strain evidence="2">GVMAG-M-3300025572-1</strain>
    </source>
</reference>
<proteinExistence type="predicted"/>
<dbReference type="EMBL" id="MN740284">
    <property type="protein sequence ID" value="QHT97882.1"/>
    <property type="molecule type" value="Genomic_DNA"/>
</dbReference>
<evidence type="ECO:0000313" key="2">
    <source>
        <dbReference type="EMBL" id="QHT97882.1"/>
    </source>
</evidence>
<feature type="region of interest" description="Disordered" evidence="1">
    <location>
        <begin position="48"/>
        <end position="86"/>
    </location>
</feature>
<protein>
    <submittedName>
        <fullName evidence="2">Uncharacterized protein</fullName>
    </submittedName>
</protein>
<name>A0A6C0IXU5_9ZZZZ</name>
<dbReference type="AlphaFoldDB" id="A0A6C0IXU5"/>
<evidence type="ECO:0000256" key="1">
    <source>
        <dbReference type="SAM" id="MobiDB-lite"/>
    </source>
</evidence>
<feature type="compositionally biased region" description="Basic and acidic residues" evidence="1">
    <location>
        <begin position="74"/>
        <end position="83"/>
    </location>
</feature>
<organism evidence="2">
    <name type="scientific">viral metagenome</name>
    <dbReference type="NCBI Taxonomy" id="1070528"/>
    <lineage>
        <taxon>unclassified sequences</taxon>
        <taxon>metagenomes</taxon>
        <taxon>organismal metagenomes</taxon>
    </lineage>
</organism>
<accession>A0A6C0IXU5</accession>
<sequence>MRIKKTDRDVLDVVLRREDTPFDHLNLILLDSTLADLDSSRVESDEILETSLGLSEGASRQPRDDPSSGPGEHSSSEPLEKIKMTSLNRHLREVAEKSYRCPHPNRERFFVYRKLLLRHLASHYRR</sequence>